<accession>A0A413V854</accession>
<dbReference type="EMBL" id="QSGO01000030">
    <property type="protein sequence ID" value="RHB29744.1"/>
    <property type="molecule type" value="Genomic_DNA"/>
</dbReference>
<dbReference type="Proteomes" id="UP000284379">
    <property type="component" value="Unassembled WGS sequence"/>
</dbReference>
<dbReference type="SUPFAM" id="SSF53335">
    <property type="entry name" value="S-adenosyl-L-methionine-dependent methyltransferases"/>
    <property type="match status" value="1"/>
</dbReference>
<organism evidence="1 2">
    <name type="scientific">Bacteroides nordii</name>
    <dbReference type="NCBI Taxonomy" id="291645"/>
    <lineage>
        <taxon>Bacteria</taxon>
        <taxon>Pseudomonadati</taxon>
        <taxon>Bacteroidota</taxon>
        <taxon>Bacteroidia</taxon>
        <taxon>Bacteroidales</taxon>
        <taxon>Bacteroidaceae</taxon>
        <taxon>Bacteroides</taxon>
    </lineage>
</organism>
<reference evidence="1 2" key="1">
    <citation type="submission" date="2018-08" db="EMBL/GenBank/DDBJ databases">
        <title>A genome reference for cultivated species of the human gut microbiota.</title>
        <authorList>
            <person name="Zou Y."/>
            <person name="Xue W."/>
            <person name="Luo G."/>
        </authorList>
    </citation>
    <scope>NUCLEOTIDE SEQUENCE [LARGE SCALE GENOMIC DNA]</scope>
    <source>
        <strain evidence="1 2">AM40-30BH</strain>
    </source>
</reference>
<dbReference type="InterPro" id="IPR029063">
    <property type="entry name" value="SAM-dependent_MTases_sf"/>
</dbReference>
<dbReference type="Gene3D" id="3.40.50.150">
    <property type="entry name" value="Vaccinia Virus protein VP39"/>
    <property type="match status" value="1"/>
</dbReference>
<sequence length="260" mass="30118">MQDRHTNRKRYFDELAVSSRKYFLPYLEEFFPITSSTRILEIGCGDGGNLLPFAERQCSVTGIDLAETRILQAREFFAESGCAAQFKAVNVFDMTPEKEKYDVILIHDVIEHIGDKKSMLQHIRQFLAPGGVVFIGFPAWQMPFGGHQQICHSKVASHWPFLHLLPRPLYRSVLKICGESEVCIAELLDIKSCRTTIEMFERLARKTGYSIRQRKFWFINPHYEVKFRLRPCVLSPFIANIPYVRNYFTTSCFYILDASA</sequence>
<protein>
    <submittedName>
        <fullName evidence="1">Class I SAM-dependent methyltransferase</fullName>
    </submittedName>
</protein>
<dbReference type="CDD" id="cd02440">
    <property type="entry name" value="AdoMet_MTases"/>
    <property type="match status" value="1"/>
</dbReference>
<dbReference type="RefSeq" id="WP_007487244.1">
    <property type="nucleotide sequence ID" value="NZ_CABJFV010000030.1"/>
</dbReference>
<proteinExistence type="predicted"/>
<keyword evidence="1" id="KW-0489">Methyltransferase</keyword>
<evidence type="ECO:0000313" key="1">
    <source>
        <dbReference type="EMBL" id="RHB29744.1"/>
    </source>
</evidence>
<name>A0A413V854_9BACE</name>
<keyword evidence="1" id="KW-0808">Transferase</keyword>
<dbReference type="GO" id="GO:0008168">
    <property type="term" value="F:methyltransferase activity"/>
    <property type="evidence" value="ECO:0007669"/>
    <property type="project" value="UniProtKB-KW"/>
</dbReference>
<comment type="caution">
    <text evidence="1">The sequence shown here is derived from an EMBL/GenBank/DDBJ whole genome shotgun (WGS) entry which is preliminary data.</text>
</comment>
<gene>
    <name evidence="1" type="ORF">DW888_19450</name>
</gene>
<evidence type="ECO:0000313" key="2">
    <source>
        <dbReference type="Proteomes" id="UP000284379"/>
    </source>
</evidence>
<dbReference type="AlphaFoldDB" id="A0A413V854"/>
<dbReference type="PANTHER" id="PTHR43861:SF1">
    <property type="entry name" value="TRANS-ACONITATE 2-METHYLTRANSFERASE"/>
    <property type="match status" value="1"/>
</dbReference>
<dbReference type="PANTHER" id="PTHR43861">
    <property type="entry name" value="TRANS-ACONITATE 2-METHYLTRANSFERASE-RELATED"/>
    <property type="match status" value="1"/>
</dbReference>
<dbReference type="GeneID" id="69503606"/>
<dbReference type="Pfam" id="PF13489">
    <property type="entry name" value="Methyltransf_23"/>
    <property type="match status" value="1"/>
</dbReference>
<dbReference type="GO" id="GO:0032259">
    <property type="term" value="P:methylation"/>
    <property type="evidence" value="ECO:0007669"/>
    <property type="project" value="UniProtKB-KW"/>
</dbReference>